<comment type="caution">
    <text evidence="2">The sequence shown here is derived from an EMBL/GenBank/DDBJ whole genome shotgun (WGS) entry which is preliminary data.</text>
</comment>
<feature type="region of interest" description="Disordered" evidence="1">
    <location>
        <begin position="46"/>
        <end position="77"/>
    </location>
</feature>
<sequence>MREAAHGARGDQGSPVQEPAADCAWEAATGAAASAAVPWCSWGAPAQAGGRGSGAPGLQVAEKEREDTVEGATPASRNPELKEMAMALRSEEGAPRGALVAAAAEGALLDAALSETSAAYAPEKARAARAQYSEDIAGRGAQEIGAEAKAHLRDLTGQDCRRMLFADVGCPLPIINRVAYAMAAFFWGERGAERVAERAPGASDFPRADQEEFDPFVPHYVELLLHGEVAGLAQDLGGVDRPGVVLLLLLLLLLLLAQGSDAGATAQGWPNYQEAAGRHQPSGTGATAKRLLEDLLEGHLLEQRPKAPFGAGGWQ</sequence>
<organism evidence="2 3">
    <name type="scientific">Prorocentrum cordatum</name>
    <dbReference type="NCBI Taxonomy" id="2364126"/>
    <lineage>
        <taxon>Eukaryota</taxon>
        <taxon>Sar</taxon>
        <taxon>Alveolata</taxon>
        <taxon>Dinophyceae</taxon>
        <taxon>Prorocentrales</taxon>
        <taxon>Prorocentraceae</taxon>
        <taxon>Prorocentrum</taxon>
    </lineage>
</organism>
<reference evidence="2" key="1">
    <citation type="submission" date="2023-10" db="EMBL/GenBank/DDBJ databases">
        <authorList>
            <person name="Chen Y."/>
            <person name="Shah S."/>
            <person name="Dougan E. K."/>
            <person name="Thang M."/>
            <person name="Chan C."/>
        </authorList>
    </citation>
    <scope>NUCLEOTIDE SEQUENCE [LARGE SCALE GENOMIC DNA]</scope>
</reference>
<evidence type="ECO:0000313" key="2">
    <source>
        <dbReference type="EMBL" id="CAK0835821.1"/>
    </source>
</evidence>
<gene>
    <name evidence="2" type="ORF">PCOR1329_LOCUS32510</name>
</gene>
<dbReference type="Proteomes" id="UP001189429">
    <property type="component" value="Unassembled WGS sequence"/>
</dbReference>
<evidence type="ECO:0000256" key="1">
    <source>
        <dbReference type="SAM" id="MobiDB-lite"/>
    </source>
</evidence>
<keyword evidence="3" id="KW-1185">Reference proteome</keyword>
<proteinExistence type="predicted"/>
<name>A0ABN9STU1_9DINO</name>
<evidence type="ECO:0000313" key="3">
    <source>
        <dbReference type="Proteomes" id="UP001189429"/>
    </source>
</evidence>
<accession>A0ABN9STU1</accession>
<protein>
    <submittedName>
        <fullName evidence="2">Uncharacterized protein</fullName>
    </submittedName>
</protein>
<dbReference type="EMBL" id="CAUYUJ010013224">
    <property type="protein sequence ID" value="CAK0835821.1"/>
    <property type="molecule type" value="Genomic_DNA"/>
</dbReference>